<evidence type="ECO:0000313" key="2">
    <source>
        <dbReference type="Proteomes" id="UP001209878"/>
    </source>
</evidence>
<keyword evidence="2" id="KW-1185">Reference proteome</keyword>
<accession>A0AAD9KKX6</accession>
<evidence type="ECO:0000313" key="1">
    <source>
        <dbReference type="EMBL" id="KAK2173232.1"/>
    </source>
</evidence>
<name>A0AAD9KKX6_RIDPI</name>
<gene>
    <name evidence="1" type="ORF">NP493_891g00004</name>
</gene>
<organism evidence="1 2">
    <name type="scientific">Ridgeia piscesae</name>
    <name type="common">Tubeworm</name>
    <dbReference type="NCBI Taxonomy" id="27915"/>
    <lineage>
        <taxon>Eukaryota</taxon>
        <taxon>Metazoa</taxon>
        <taxon>Spiralia</taxon>
        <taxon>Lophotrochozoa</taxon>
        <taxon>Annelida</taxon>
        <taxon>Polychaeta</taxon>
        <taxon>Sedentaria</taxon>
        <taxon>Canalipalpata</taxon>
        <taxon>Sabellida</taxon>
        <taxon>Siboglinidae</taxon>
        <taxon>Ridgeia</taxon>
    </lineage>
</organism>
<proteinExistence type="predicted"/>
<dbReference type="Proteomes" id="UP001209878">
    <property type="component" value="Unassembled WGS sequence"/>
</dbReference>
<dbReference type="EMBL" id="JAODUO010000891">
    <property type="protein sequence ID" value="KAK2173232.1"/>
    <property type="molecule type" value="Genomic_DNA"/>
</dbReference>
<comment type="caution">
    <text evidence="1">The sequence shown here is derived from an EMBL/GenBank/DDBJ whole genome shotgun (WGS) entry which is preliminary data.</text>
</comment>
<dbReference type="AlphaFoldDB" id="A0AAD9KKX6"/>
<sequence length="178" mass="19769">MTASCRKRVRGAEDDCDECMPISKRINGLHIRPEDQSLVTKGMLDNSILDASNLGVVSPLLVGQPQLTDANGRMPFPVPNYPSCGVEFPPTTNTVCSLLPRHPLQVDTQLPDTMGTNTCETIASPEIAQHNVNPFDVDLEKYEPEMDSSDNPHYYNINKLLFDAHLERSHRRLGMPPS</sequence>
<reference evidence="1" key="1">
    <citation type="journal article" date="2023" name="Mol. Biol. Evol.">
        <title>Third-Generation Sequencing Reveals the Adaptive Role of the Epigenome in Three Deep-Sea Polychaetes.</title>
        <authorList>
            <person name="Perez M."/>
            <person name="Aroh O."/>
            <person name="Sun Y."/>
            <person name="Lan Y."/>
            <person name="Juniper S.K."/>
            <person name="Young C.R."/>
            <person name="Angers B."/>
            <person name="Qian P.Y."/>
        </authorList>
    </citation>
    <scope>NUCLEOTIDE SEQUENCE</scope>
    <source>
        <strain evidence="1">R07B-5</strain>
    </source>
</reference>
<protein>
    <submittedName>
        <fullName evidence="1">Uncharacterized protein</fullName>
    </submittedName>
</protein>